<dbReference type="AlphaFoldDB" id="A0A1H9BE89"/>
<keyword evidence="1" id="KW-0805">Transcription regulation</keyword>
<proteinExistence type="predicted"/>
<keyword evidence="2" id="KW-0804">Transcription</keyword>
<dbReference type="Proteomes" id="UP000199114">
    <property type="component" value="Unassembled WGS sequence"/>
</dbReference>
<evidence type="ECO:0000313" key="5">
    <source>
        <dbReference type="EMBL" id="SEP87330.1"/>
    </source>
</evidence>
<gene>
    <name evidence="5" type="ORF">SAMN04489841_0721</name>
</gene>
<dbReference type="OrthoDB" id="27447at2157"/>
<evidence type="ECO:0000259" key="4">
    <source>
        <dbReference type="Pfam" id="PF24278"/>
    </source>
</evidence>
<dbReference type="InterPro" id="IPR056493">
    <property type="entry name" value="HVO_0513_N"/>
</dbReference>
<dbReference type="InterPro" id="IPR036388">
    <property type="entry name" value="WH-like_DNA-bd_sf"/>
</dbReference>
<dbReference type="PANTHER" id="PTHR34236:SF1">
    <property type="entry name" value="DIMETHYL SULFOXIDE REDUCTASE TRANSCRIPTIONAL ACTIVATOR"/>
    <property type="match status" value="1"/>
</dbReference>
<protein>
    <submittedName>
        <fullName evidence="5">HTH DNA binding domain-containing protein</fullName>
    </submittedName>
</protein>
<dbReference type="Gene3D" id="1.10.10.10">
    <property type="entry name" value="Winged helix-like DNA-binding domain superfamily/Winged helix DNA-binding domain"/>
    <property type="match status" value="1"/>
</dbReference>
<dbReference type="Pfam" id="PF24278">
    <property type="entry name" value="HVO_0513_N"/>
    <property type="match status" value="1"/>
</dbReference>
<dbReference type="PANTHER" id="PTHR34236">
    <property type="entry name" value="DIMETHYL SULFOXIDE REDUCTASE TRANSCRIPTIONAL ACTIVATOR"/>
    <property type="match status" value="1"/>
</dbReference>
<reference evidence="6" key="1">
    <citation type="submission" date="2016-10" db="EMBL/GenBank/DDBJ databases">
        <authorList>
            <person name="Varghese N."/>
            <person name="Submissions S."/>
        </authorList>
    </citation>
    <scope>NUCLEOTIDE SEQUENCE [LARGE SCALE GENOMIC DNA]</scope>
    <source>
        <strain evidence="6">DSM 25055</strain>
    </source>
</reference>
<keyword evidence="6" id="KW-1185">Reference proteome</keyword>
<feature type="domain" description="HVO-0513-like N-terminal" evidence="4">
    <location>
        <begin position="16"/>
        <end position="150"/>
    </location>
</feature>
<dbReference type="Pfam" id="PF04967">
    <property type="entry name" value="HTH_10"/>
    <property type="match status" value="1"/>
</dbReference>
<name>A0A1H9BE89_9EURY</name>
<dbReference type="RefSeq" id="WP_090613504.1">
    <property type="nucleotide sequence ID" value="NZ_FOFD01000001.1"/>
</dbReference>
<feature type="domain" description="HTH bat-type" evidence="3">
    <location>
        <begin position="161"/>
        <end position="213"/>
    </location>
</feature>
<organism evidence="5 6">
    <name type="scientific">Natrinema salaciae</name>
    <dbReference type="NCBI Taxonomy" id="1186196"/>
    <lineage>
        <taxon>Archaea</taxon>
        <taxon>Methanobacteriati</taxon>
        <taxon>Methanobacteriota</taxon>
        <taxon>Stenosarchaea group</taxon>
        <taxon>Halobacteria</taxon>
        <taxon>Halobacteriales</taxon>
        <taxon>Natrialbaceae</taxon>
        <taxon>Natrinema</taxon>
    </lineage>
</organism>
<dbReference type="EMBL" id="FOFD01000001">
    <property type="protein sequence ID" value="SEP87330.1"/>
    <property type="molecule type" value="Genomic_DNA"/>
</dbReference>
<accession>A0A1H9BE89</accession>
<dbReference type="STRING" id="1186196.SAMN04489841_0721"/>
<sequence length="228" mass="26045">MKYLDVTIEMPTWARHPMQEFCRQSDAMGQVELITWNVTGEGEEYAFFRIAGDIDAYRDRIEAVESVLEYNLTPIDDDSFYSYVVQRPREAERLWRQAFTSRNLVVVPPIRYDEDVRMTLTVVGDKDDLRALLEEFPAEFELTVEEVGDYDRRHATIAAGLTERQLEAIEAAVELGYYAVPREASLEAVAEALGCAESTASNHLREAESRVMERLVRRTAPAVGRLTD</sequence>
<dbReference type="InterPro" id="IPR007050">
    <property type="entry name" value="HTH_bacterioopsin"/>
</dbReference>
<evidence type="ECO:0000259" key="3">
    <source>
        <dbReference type="Pfam" id="PF04967"/>
    </source>
</evidence>
<evidence type="ECO:0000256" key="1">
    <source>
        <dbReference type="ARBA" id="ARBA00023015"/>
    </source>
</evidence>
<evidence type="ECO:0000256" key="2">
    <source>
        <dbReference type="ARBA" id="ARBA00023163"/>
    </source>
</evidence>
<evidence type="ECO:0000313" key="6">
    <source>
        <dbReference type="Proteomes" id="UP000199114"/>
    </source>
</evidence>